<feature type="transmembrane region" description="Helical" evidence="1">
    <location>
        <begin position="231"/>
        <end position="251"/>
    </location>
</feature>
<dbReference type="KEGG" id="kng:KNAG_0B06620"/>
<gene>
    <name evidence="2" type="primary">KNAG0B06620</name>
    <name evidence="2" type="ordered locus">KNAG_0B06620</name>
</gene>
<evidence type="ECO:0000313" key="3">
    <source>
        <dbReference type="Proteomes" id="UP000006310"/>
    </source>
</evidence>
<keyword evidence="1" id="KW-0812">Transmembrane</keyword>
<name>J7RHR8_HUIN7</name>
<dbReference type="OrthoDB" id="4062523at2759"/>
<feature type="transmembrane region" description="Helical" evidence="1">
    <location>
        <begin position="313"/>
        <end position="336"/>
    </location>
</feature>
<sequence length="458" mass="50484">MGERAEQRRFWVRQAVRRPFENLTALERLVQVVRLVSTAVVIALVTVLCSGPAVFPQRFYMSRLDTFSSDIASGIFSALRGNIETGSSGGSTEINNGVGLTTSELLILTSYTISQVRNVPQFITVSLYGTCDAWFASSTESMPTFDTDGGFAKVTGSVVTYDCQYHGPDYLFDYREVLSNVGLDIVLDYAYNKDQTTTGTTMGTGMSTDGSKQYTSYIRRIRLLKERTIRLLYAVDGAECAILVLTVWYYYIRGRHISPVKEKVLLHGTSLLSLMVLVCGLTAVICLAWINYSVQDKIKVELEAFGFSYHLGGAWFTCLWVLAFFFGVSALMWSGLEWCIADSTTDAADCDGTANDAMILGLNPSYDDLDATSTLGATAELENPFADPVPAAARSLACNNKRIASNNRNSEDNDDGDDYDDSEAYELHSILLQSSDGEQPDDQYSVQHIVIPSSTMHF</sequence>
<reference evidence="2 3" key="1">
    <citation type="journal article" date="2011" name="Proc. Natl. Acad. Sci. U.S.A.">
        <title>Evolutionary erosion of yeast sex chromosomes by mating-type switching accidents.</title>
        <authorList>
            <person name="Gordon J.L."/>
            <person name="Armisen D."/>
            <person name="Proux-Wera E."/>
            <person name="Oheigeartaigh S.S."/>
            <person name="Byrne K.P."/>
            <person name="Wolfe K.H."/>
        </authorList>
    </citation>
    <scope>NUCLEOTIDE SEQUENCE [LARGE SCALE GENOMIC DNA]</scope>
    <source>
        <strain evidence="3">ATCC MYA-139 / BCRC 22969 / CBS 8797 / CCRC 22969 / KCTC 17520 / NBRC 10181 / NCYC 3082</strain>
    </source>
</reference>
<organism evidence="2 3">
    <name type="scientific">Huiozyma naganishii (strain ATCC MYA-139 / BCRC 22969 / CBS 8797 / KCTC 17520 / NBRC 10181 / NCYC 3082 / Yp74L-3)</name>
    <name type="common">Yeast</name>
    <name type="synonym">Kazachstania naganishii</name>
    <dbReference type="NCBI Taxonomy" id="1071383"/>
    <lineage>
        <taxon>Eukaryota</taxon>
        <taxon>Fungi</taxon>
        <taxon>Dikarya</taxon>
        <taxon>Ascomycota</taxon>
        <taxon>Saccharomycotina</taxon>
        <taxon>Saccharomycetes</taxon>
        <taxon>Saccharomycetales</taxon>
        <taxon>Saccharomycetaceae</taxon>
        <taxon>Huiozyma</taxon>
    </lineage>
</organism>
<evidence type="ECO:0000313" key="2">
    <source>
        <dbReference type="EMBL" id="CCK69088.1"/>
    </source>
</evidence>
<keyword evidence="1" id="KW-1133">Transmembrane helix</keyword>
<dbReference type="GO" id="GO:0031505">
    <property type="term" value="P:fungal-type cell wall organization"/>
    <property type="evidence" value="ECO:0007669"/>
    <property type="project" value="TreeGrafter"/>
</dbReference>
<dbReference type="OMA" id="WSGLEWC"/>
<dbReference type="STRING" id="1071383.J7RHR8"/>
<feature type="transmembrane region" description="Helical" evidence="1">
    <location>
        <begin position="271"/>
        <end position="292"/>
    </location>
</feature>
<dbReference type="PANTHER" id="PTHR28019:SF6">
    <property type="entry name" value="PROTEIN ECM7"/>
    <property type="match status" value="1"/>
</dbReference>
<keyword evidence="1" id="KW-0472">Membrane</keyword>
<dbReference type="HOGENOM" id="CLU_042615_0_0_1"/>
<dbReference type="RefSeq" id="XP_022463334.1">
    <property type="nucleotide sequence ID" value="XM_022606660.1"/>
</dbReference>
<dbReference type="GO" id="GO:0051285">
    <property type="term" value="C:cell cortex of cell tip"/>
    <property type="evidence" value="ECO:0007669"/>
    <property type="project" value="TreeGrafter"/>
</dbReference>
<proteinExistence type="predicted"/>
<evidence type="ECO:0000256" key="1">
    <source>
        <dbReference type="SAM" id="Phobius"/>
    </source>
</evidence>
<keyword evidence="3" id="KW-1185">Reference proteome</keyword>
<dbReference type="Proteomes" id="UP000006310">
    <property type="component" value="Chromosome 2"/>
</dbReference>
<dbReference type="eggNOG" id="ENOG502R7IE">
    <property type="taxonomic scope" value="Eukaryota"/>
</dbReference>
<dbReference type="GO" id="GO:0006816">
    <property type="term" value="P:calcium ion transport"/>
    <property type="evidence" value="ECO:0007669"/>
    <property type="project" value="EnsemblFungi"/>
</dbReference>
<dbReference type="GeneID" id="34524738"/>
<dbReference type="AlphaFoldDB" id="J7RHR8"/>
<dbReference type="PANTHER" id="PTHR28019">
    <property type="entry name" value="CELL MEMBRANE PROTEIN YLR413W-RELATED"/>
    <property type="match status" value="1"/>
</dbReference>
<reference evidence="3" key="2">
    <citation type="submission" date="2012-08" db="EMBL/GenBank/DDBJ databases">
        <title>Genome sequence of Kazachstania naganishii.</title>
        <authorList>
            <person name="Gordon J.L."/>
            <person name="Armisen D."/>
            <person name="Proux-Wera E."/>
            <person name="OhEigeartaigh S.S."/>
            <person name="Byrne K.P."/>
            <person name="Wolfe K.H."/>
        </authorList>
    </citation>
    <scope>NUCLEOTIDE SEQUENCE [LARGE SCALE GENOMIC DNA]</scope>
    <source>
        <strain evidence="3">ATCC MYA-139 / BCRC 22969 / CBS 8797 / CCRC 22969 / KCTC 17520 / NBRC 10181 / NCYC 3082</strain>
    </source>
</reference>
<accession>J7RHR8</accession>
<dbReference type="InterPro" id="IPR052413">
    <property type="entry name" value="SUR7_domain"/>
</dbReference>
<dbReference type="EMBL" id="HE978315">
    <property type="protein sequence ID" value="CCK69088.1"/>
    <property type="molecule type" value="Genomic_DNA"/>
</dbReference>
<protein>
    <submittedName>
        <fullName evidence="2">Uncharacterized protein</fullName>
    </submittedName>
</protein>
<feature type="transmembrane region" description="Helical" evidence="1">
    <location>
        <begin position="32"/>
        <end position="55"/>
    </location>
</feature>
<dbReference type="GO" id="GO:0005886">
    <property type="term" value="C:plasma membrane"/>
    <property type="evidence" value="ECO:0007669"/>
    <property type="project" value="TreeGrafter"/>
</dbReference>